<keyword evidence="2" id="KW-1185">Reference proteome</keyword>
<accession>A0A433DFY3</accession>
<organism evidence="1 2">
    <name type="scientific">Jimgerdemannia flammicorona</name>
    <dbReference type="NCBI Taxonomy" id="994334"/>
    <lineage>
        <taxon>Eukaryota</taxon>
        <taxon>Fungi</taxon>
        <taxon>Fungi incertae sedis</taxon>
        <taxon>Mucoromycota</taxon>
        <taxon>Mucoromycotina</taxon>
        <taxon>Endogonomycetes</taxon>
        <taxon>Endogonales</taxon>
        <taxon>Endogonaceae</taxon>
        <taxon>Jimgerdemannia</taxon>
    </lineage>
</organism>
<comment type="caution">
    <text evidence="1">The sequence shown here is derived from an EMBL/GenBank/DDBJ whole genome shotgun (WGS) entry which is preliminary data.</text>
</comment>
<name>A0A433DFY3_9FUNG</name>
<proteinExistence type="predicted"/>
<gene>
    <name evidence="1" type="ORF">BC936DRAFT_141706</name>
</gene>
<reference evidence="1 2" key="1">
    <citation type="journal article" date="2018" name="New Phytol.">
        <title>Phylogenomics of Endogonaceae and evolution of mycorrhizas within Mucoromycota.</title>
        <authorList>
            <person name="Chang Y."/>
            <person name="Desiro A."/>
            <person name="Na H."/>
            <person name="Sandor L."/>
            <person name="Lipzen A."/>
            <person name="Clum A."/>
            <person name="Barry K."/>
            <person name="Grigoriev I.V."/>
            <person name="Martin F.M."/>
            <person name="Stajich J.E."/>
            <person name="Smith M.E."/>
            <person name="Bonito G."/>
            <person name="Spatafora J.W."/>
        </authorList>
    </citation>
    <scope>NUCLEOTIDE SEQUENCE [LARGE SCALE GENOMIC DNA]</scope>
    <source>
        <strain evidence="1 2">GMNB39</strain>
    </source>
</reference>
<dbReference type="EMBL" id="RBNI01002032">
    <property type="protein sequence ID" value="RUP49719.1"/>
    <property type="molecule type" value="Genomic_DNA"/>
</dbReference>
<dbReference type="Proteomes" id="UP000268093">
    <property type="component" value="Unassembled WGS sequence"/>
</dbReference>
<dbReference type="AlphaFoldDB" id="A0A433DFY3"/>
<protein>
    <submittedName>
        <fullName evidence="1">Uncharacterized protein</fullName>
    </submittedName>
</protein>
<sequence>MFLLTNVIDLYIYLHPHILMTNRQTGNQIVYSQNRDYTLQDHFTVSVVNDSFLFLPGDSTVISQCVVNKGGFLELESCDTALAAGKLFWVNCGSKDTGGTLYGCLIQVHNSAPPSSAGVSPDTNFPNRIAIVSGNQTWNLIQGRYHVPSSSGNAIEPRHNRDYLD</sequence>
<evidence type="ECO:0000313" key="2">
    <source>
        <dbReference type="Proteomes" id="UP000268093"/>
    </source>
</evidence>
<evidence type="ECO:0000313" key="1">
    <source>
        <dbReference type="EMBL" id="RUP49719.1"/>
    </source>
</evidence>